<reference evidence="1" key="1">
    <citation type="submission" date="2021-12" db="EMBL/GenBank/DDBJ databases">
        <authorList>
            <person name="King R."/>
        </authorList>
    </citation>
    <scope>NUCLEOTIDE SEQUENCE</scope>
</reference>
<dbReference type="Proteomes" id="UP001152759">
    <property type="component" value="Chromosome 8"/>
</dbReference>
<evidence type="ECO:0000313" key="2">
    <source>
        <dbReference type="Proteomes" id="UP001152759"/>
    </source>
</evidence>
<gene>
    <name evidence="1" type="ORF">BEMITA_LOCUS12766</name>
</gene>
<accession>A0A9P0F922</accession>
<organism evidence="1 2">
    <name type="scientific">Bemisia tabaci</name>
    <name type="common">Sweetpotato whitefly</name>
    <name type="synonym">Aleurodes tabaci</name>
    <dbReference type="NCBI Taxonomy" id="7038"/>
    <lineage>
        <taxon>Eukaryota</taxon>
        <taxon>Metazoa</taxon>
        <taxon>Ecdysozoa</taxon>
        <taxon>Arthropoda</taxon>
        <taxon>Hexapoda</taxon>
        <taxon>Insecta</taxon>
        <taxon>Pterygota</taxon>
        <taxon>Neoptera</taxon>
        <taxon>Paraneoptera</taxon>
        <taxon>Hemiptera</taxon>
        <taxon>Sternorrhyncha</taxon>
        <taxon>Aleyrodoidea</taxon>
        <taxon>Aleyrodidae</taxon>
        <taxon>Aleyrodinae</taxon>
        <taxon>Bemisia</taxon>
    </lineage>
</organism>
<dbReference type="EMBL" id="OU963869">
    <property type="protein sequence ID" value="CAH0394471.1"/>
    <property type="molecule type" value="Genomic_DNA"/>
</dbReference>
<sequence>MARSGYRVASAVRARTPDMCYVKWPSIKICLLLYCAAPAAGWPGNVAAAARTSQQLLTFAYNLANSRREHYSYCRGIHYALDVICVRYATRGQGDAACHYRMCKFMNLEPISVPTPADLHPYYRAMGKLPLADDVHRRNEVECFVAFSGQTRVQLVCSHVSLLTKFSTTYLFSMSLTTTNVVTFLNGGVPQAAANVLIRQVCEPLAPGAEARRYSMLKRAMLHYTGWAPEFNLYPGVRAQPFTCTYADAADYYAAFGIVKDVAPRYSSLRFRRVPLSKAAGVGYLGS</sequence>
<dbReference type="AlphaFoldDB" id="A0A9P0F922"/>
<keyword evidence="2" id="KW-1185">Reference proteome</keyword>
<protein>
    <submittedName>
        <fullName evidence="1">Uncharacterized protein</fullName>
    </submittedName>
</protein>
<proteinExistence type="predicted"/>
<name>A0A9P0F922_BEMTA</name>
<evidence type="ECO:0000313" key="1">
    <source>
        <dbReference type="EMBL" id="CAH0394471.1"/>
    </source>
</evidence>